<feature type="region of interest" description="Disordered" evidence="1">
    <location>
        <begin position="67"/>
        <end position="86"/>
    </location>
</feature>
<reference evidence="3 4" key="1">
    <citation type="submission" date="2019-08" db="EMBL/GenBank/DDBJ databases">
        <title>Deep-cultivation of Planctomycetes and their phenomic and genomic characterization uncovers novel biology.</title>
        <authorList>
            <person name="Wiegand S."/>
            <person name="Jogler M."/>
            <person name="Boedeker C."/>
            <person name="Pinto D."/>
            <person name="Vollmers J."/>
            <person name="Rivas-Marin E."/>
            <person name="Kohn T."/>
            <person name="Peeters S.H."/>
            <person name="Heuer A."/>
            <person name="Rast P."/>
            <person name="Oberbeckmann S."/>
            <person name="Bunk B."/>
            <person name="Jeske O."/>
            <person name="Meyerdierks A."/>
            <person name="Storesund J.E."/>
            <person name="Kallscheuer N."/>
            <person name="Luecker S."/>
            <person name="Lage O.M."/>
            <person name="Pohl T."/>
            <person name="Merkel B.J."/>
            <person name="Hornburger P."/>
            <person name="Mueller R.-W."/>
            <person name="Bruemmer F."/>
            <person name="Labrenz M."/>
            <person name="Spormann A.M."/>
            <person name="Op den Camp H."/>
            <person name="Overmann J."/>
            <person name="Amann R."/>
            <person name="Jetten M.S.M."/>
            <person name="Mascher T."/>
            <person name="Medema M.H."/>
            <person name="Devos D.P."/>
            <person name="Kaster A.-K."/>
            <person name="Ovreas L."/>
            <person name="Rohde M."/>
            <person name="Galperin M.Y."/>
            <person name="Jogler C."/>
        </authorList>
    </citation>
    <scope>NUCLEOTIDE SEQUENCE [LARGE SCALE GENOMIC DNA]</scope>
    <source>
        <strain evidence="3 4">Pr1d</strain>
    </source>
</reference>
<protein>
    <recommendedName>
        <fullName evidence="5">PEP-CTERM protein-sorting domain-containing protein</fullName>
    </recommendedName>
</protein>
<dbReference type="InterPro" id="IPR013424">
    <property type="entry name" value="Ice-binding_C"/>
</dbReference>
<accession>A0A5B9QFM9</accession>
<evidence type="ECO:0000256" key="2">
    <source>
        <dbReference type="SAM" id="SignalP"/>
    </source>
</evidence>
<sequence precursor="true">MTRILFAGQLLLISCCGIAPLGAANIAFDSAADAVYNNGWQAGDNGGFGFTPWAFLPQGSAGQFMGTSTANGDGLDDGNSQGIAGDSDIDTAGRSWGLFARNGNSAIAAFRQLTGGPLSIGQAIEIDFDNGSVDTTQFAGLQFITNSDYILFRYHGGDSTYEVYSQNLTAHQQSTLGFADEGLSFNLLRTGSTTFDLKVTLRNGNSQTLPLTTLDGNVMGIVLQNSASGLSPANDAFFNSMRVGVVPEPSSVVMLAFGCVGLTRRYRQWRK</sequence>
<dbReference type="RefSeq" id="WP_168205236.1">
    <property type="nucleotide sequence ID" value="NZ_CP042913.1"/>
</dbReference>
<keyword evidence="2" id="KW-0732">Signal</keyword>
<gene>
    <name evidence="3" type="ORF">Pr1d_30190</name>
</gene>
<dbReference type="KEGG" id="bgok:Pr1d_30190"/>
<name>A0A5B9QFM9_9BACT</name>
<dbReference type="AlphaFoldDB" id="A0A5B9QFM9"/>
<evidence type="ECO:0000313" key="3">
    <source>
        <dbReference type="EMBL" id="QEG35716.1"/>
    </source>
</evidence>
<evidence type="ECO:0000313" key="4">
    <source>
        <dbReference type="Proteomes" id="UP000323917"/>
    </source>
</evidence>
<dbReference type="Proteomes" id="UP000323917">
    <property type="component" value="Chromosome"/>
</dbReference>
<organism evidence="3 4">
    <name type="scientific">Bythopirellula goksoeyrii</name>
    <dbReference type="NCBI Taxonomy" id="1400387"/>
    <lineage>
        <taxon>Bacteria</taxon>
        <taxon>Pseudomonadati</taxon>
        <taxon>Planctomycetota</taxon>
        <taxon>Planctomycetia</taxon>
        <taxon>Pirellulales</taxon>
        <taxon>Lacipirellulaceae</taxon>
        <taxon>Bythopirellula</taxon>
    </lineage>
</organism>
<dbReference type="EMBL" id="CP042913">
    <property type="protein sequence ID" value="QEG35716.1"/>
    <property type="molecule type" value="Genomic_DNA"/>
</dbReference>
<dbReference type="NCBIfam" id="TIGR02595">
    <property type="entry name" value="PEP_CTERM"/>
    <property type="match status" value="1"/>
</dbReference>
<dbReference type="PROSITE" id="PS51257">
    <property type="entry name" value="PROKAR_LIPOPROTEIN"/>
    <property type="match status" value="1"/>
</dbReference>
<evidence type="ECO:0008006" key="5">
    <source>
        <dbReference type="Google" id="ProtNLM"/>
    </source>
</evidence>
<keyword evidence="4" id="KW-1185">Reference proteome</keyword>
<feature type="chain" id="PRO_5022906682" description="PEP-CTERM protein-sorting domain-containing protein" evidence="2">
    <location>
        <begin position="24"/>
        <end position="271"/>
    </location>
</feature>
<feature type="signal peptide" evidence="2">
    <location>
        <begin position="1"/>
        <end position="23"/>
    </location>
</feature>
<proteinExistence type="predicted"/>
<evidence type="ECO:0000256" key="1">
    <source>
        <dbReference type="SAM" id="MobiDB-lite"/>
    </source>
</evidence>